<dbReference type="EMBL" id="MK620303">
    <property type="protein sequence ID" value="QBR99472.1"/>
    <property type="molecule type" value="Genomic_DNA"/>
</dbReference>
<comment type="function">
    <text evidence="8">Forms an icosahedral capsid with a T=7 symmetry and a 50 nm diameter. The capsid is composed of 72 pentamers linked to each other by disulfide bonds and associated with L2 proteins. Binds to heparan sulfate proteoglycans on cell surface of basal layer keratinocytes to provide initial virion attachment. This binding mediates a conformational change in the virus capsid that facilitates efficient infection. The virion enters the host cell via endocytosis. During virus trafficking, L1 protein dissociates from the viral DNA and the genomic DNA is released to the host nucleus. The virion assembly takes place within the cell nucleus. Encapsulates the genomic DNA together with protein L2.</text>
</comment>
<dbReference type="GO" id="GO:0005198">
    <property type="term" value="F:structural molecule activity"/>
    <property type="evidence" value="ECO:0007669"/>
    <property type="project" value="InterPro"/>
</dbReference>
<keyword evidence="5 8" id="KW-0946">Virion</keyword>
<evidence type="ECO:0000256" key="6">
    <source>
        <dbReference type="ARBA" id="ARBA00022921"/>
    </source>
</evidence>
<evidence type="ECO:0000313" key="11">
    <source>
        <dbReference type="Proteomes" id="UP001235679"/>
    </source>
</evidence>
<reference evidence="10" key="1">
    <citation type="journal article" date="2019" name="Front. Microbiol.">
        <title>New Insight Into Avian Papillomavirus Ecology and Evolution From Characterization of Novel Wild Bird Papillomaviruses.</title>
        <authorList>
            <person name="Canuti M."/>
            <person name="Munro H.J."/>
            <person name="Robertson G.J."/>
            <person name="Kroyer A."/>
            <person name="Roul S."/>
            <person name="Ojkic D."/>
            <person name="Whitney H."/>
            <person name="Lang A.S."/>
        </authorList>
    </citation>
    <scope>NUCLEOTIDE SEQUENCE</scope>
    <source>
        <strain evidence="10">NL14_B8</strain>
    </source>
</reference>
<dbReference type="GO" id="GO:0039620">
    <property type="term" value="C:T=7 icosahedral viral capsid"/>
    <property type="evidence" value="ECO:0007669"/>
    <property type="project" value="UniProtKB-KW"/>
</dbReference>
<dbReference type="PRINTS" id="PR00865">
    <property type="entry name" value="HPVCAPSIDL1"/>
</dbReference>
<dbReference type="Gene3D" id="2.60.175.20">
    <property type="entry name" value="Major capsid L1 (late) superfamily, Papillomavirus"/>
    <property type="match status" value="2"/>
</dbReference>
<evidence type="ECO:0000256" key="7">
    <source>
        <dbReference type="ARBA" id="ARBA00023296"/>
    </source>
</evidence>
<dbReference type="InterPro" id="IPR036973">
    <property type="entry name" value="Capsid_L1_sf_Papillomavir"/>
</dbReference>
<dbReference type="InterPro" id="IPR011222">
    <property type="entry name" value="dsDNA_vir_gr_I_capsid"/>
</dbReference>
<keyword evidence="2 8" id="KW-0167">Capsid protein</keyword>
<dbReference type="GO" id="GO:0019062">
    <property type="term" value="P:virion attachment to host cell"/>
    <property type="evidence" value="ECO:0007669"/>
    <property type="project" value="UniProtKB-UniRule"/>
</dbReference>
<feature type="compositionally biased region" description="Low complexity" evidence="9">
    <location>
        <begin position="490"/>
        <end position="502"/>
    </location>
</feature>
<evidence type="ECO:0000256" key="2">
    <source>
        <dbReference type="ARBA" id="ARBA00022561"/>
    </source>
</evidence>
<proteinExistence type="inferred from homology"/>
<keyword evidence="8" id="KW-1145">T=7 icosahedral capsid protein</keyword>
<comment type="similarity">
    <text evidence="8">Belongs to the papillomaviridae L1 protein family.</text>
</comment>
<keyword evidence="4 8" id="KW-1161">Viral attachment to host cell</keyword>
<accession>A0AAE6D3E3</accession>
<dbReference type="Pfam" id="PF00500">
    <property type="entry name" value="Late_protein_L1"/>
    <property type="match status" value="1"/>
</dbReference>
<dbReference type="Proteomes" id="UP001235679">
    <property type="component" value="Segment"/>
</dbReference>
<keyword evidence="7 8" id="KW-1160">Virus entry into host cell</keyword>
<dbReference type="GO" id="GO:0046718">
    <property type="term" value="P:symbiont entry into host cell"/>
    <property type="evidence" value="ECO:0007669"/>
    <property type="project" value="UniProtKB-UniRule"/>
</dbReference>
<evidence type="ECO:0000256" key="5">
    <source>
        <dbReference type="ARBA" id="ARBA00022844"/>
    </source>
</evidence>
<organism evidence="10 11">
    <name type="scientific">Duck papillomavirus 3</name>
    <dbReference type="NCBI Taxonomy" id="2562546"/>
    <lineage>
        <taxon>Viruses</taxon>
        <taxon>Monodnaviria</taxon>
        <taxon>Shotokuvirae</taxon>
        <taxon>Cossaviricota</taxon>
        <taxon>Papovaviricetes</taxon>
        <taxon>Zurhausenvirales</taxon>
        <taxon>Papillomaviridae</taxon>
    </lineage>
</organism>
<evidence type="ECO:0000256" key="4">
    <source>
        <dbReference type="ARBA" id="ARBA00022804"/>
    </source>
</evidence>
<keyword evidence="3 8" id="KW-0945">Host-virus interaction</keyword>
<name>A0AAE6D3E3_9PAPI</name>
<dbReference type="SUPFAM" id="SSF88648">
    <property type="entry name" value="Group I dsDNA viruses"/>
    <property type="match status" value="1"/>
</dbReference>
<comment type="subcellular location">
    <subcellularLocation>
        <location evidence="1 8">Virion</location>
    </subcellularLocation>
</comment>
<evidence type="ECO:0000313" key="10">
    <source>
        <dbReference type="EMBL" id="QBR99472.1"/>
    </source>
</evidence>
<feature type="region of interest" description="Disordered" evidence="9">
    <location>
        <begin position="484"/>
        <end position="510"/>
    </location>
</feature>
<comment type="subunit">
    <text evidence="8">Self-assembles into homopentamers. The capsid has an icosahedral symmetry and consists of 72 capsomers, with each capsomer being a pentamer of L1. Interacts with the minor capsid protein L2; this interaction is necessary for viral genome encapsidation.</text>
</comment>
<dbReference type="InterPro" id="IPR002210">
    <property type="entry name" value="Capsid_L1_Papillomavir"/>
</dbReference>
<evidence type="ECO:0000256" key="3">
    <source>
        <dbReference type="ARBA" id="ARBA00022581"/>
    </source>
</evidence>
<keyword evidence="6 8" id="KW-0426">Late protein</keyword>
<evidence type="ECO:0000256" key="8">
    <source>
        <dbReference type="RuleBase" id="RU361248"/>
    </source>
</evidence>
<evidence type="ECO:0000256" key="1">
    <source>
        <dbReference type="ARBA" id="ARBA00004328"/>
    </source>
</evidence>
<evidence type="ECO:0000256" key="9">
    <source>
        <dbReference type="SAM" id="MobiDB-lite"/>
    </source>
</evidence>
<gene>
    <name evidence="8 10" type="primary">L1</name>
</gene>
<protein>
    <recommendedName>
        <fullName evidence="8">Major capsid protein L1</fullName>
    </recommendedName>
</protein>
<sequence length="510" mass="57071">MSAATAGSLPPALYIPSSAQLPSLYSTDEYVEPTPYVYHCHTDRLLTVGNPYFEVKDADKPGPAVPKVNANQYRVFRLKLPDPNGTFTLPEGTVNDPERYRLVWQVVGLEVNRGQPLGIGLCGAPLFNRGRDVENPNNRTLPEGGEQDNRANVAIDPKQNQMLIVGCSPAVGQHWTAAKPCDDDTLDTRCPPIELVNTVIEDGDMSDIGFGPMDFGSLGANRSDVPLELVKGTSKYPDWIKMRTDPYGDTCFYFVRREQLYARRLWQHSGNPGEPIPTGLYSSEAYASSNNTSYFAVPSGSVITSDTQIFNRPYWLSQAQGHNNGVCWGEDLFVTVLDNTRNIILNITALKDGVGGDHETNYKRLNYDAFVRHVEEYEITALVRLCRVPLTTDVLAHLYRMSPRILDRWGISEAPQPNSKTEDRYRYLGSQATRCPLPKPPEPPSTVDPWANYKFWEVDCTNRLTPELPMYPLGRKYLALPRARASTTVKRPAPTSTAATRTTRAKRRRL</sequence>